<comment type="caution">
    <text evidence="1">The sequence shown here is derived from an EMBL/GenBank/DDBJ whole genome shotgun (WGS) entry which is preliminary data.</text>
</comment>
<gene>
    <name evidence="1" type="ORF">TorRG33x02_127020</name>
</gene>
<dbReference type="Proteomes" id="UP000237000">
    <property type="component" value="Unassembled WGS sequence"/>
</dbReference>
<evidence type="ECO:0000313" key="1">
    <source>
        <dbReference type="EMBL" id="PON91419.1"/>
    </source>
</evidence>
<name>A0A2P5F0X3_TREOI</name>
<accession>A0A2P5F0X3</accession>
<dbReference type="InterPro" id="IPR038765">
    <property type="entry name" value="Papain-like_cys_pep_sf"/>
</dbReference>
<reference evidence="2" key="1">
    <citation type="submission" date="2016-06" db="EMBL/GenBank/DDBJ databases">
        <title>Parallel loss of symbiosis genes in relatives of nitrogen-fixing non-legume Parasponia.</title>
        <authorList>
            <person name="Van Velzen R."/>
            <person name="Holmer R."/>
            <person name="Bu F."/>
            <person name="Rutten L."/>
            <person name="Van Zeijl A."/>
            <person name="Liu W."/>
            <person name="Santuari L."/>
            <person name="Cao Q."/>
            <person name="Sharma T."/>
            <person name="Shen D."/>
            <person name="Roswanjaya Y."/>
            <person name="Wardhani T."/>
            <person name="Kalhor M.S."/>
            <person name="Jansen J."/>
            <person name="Van den Hoogen J."/>
            <person name="Gungor B."/>
            <person name="Hartog M."/>
            <person name="Hontelez J."/>
            <person name="Verver J."/>
            <person name="Yang W.-C."/>
            <person name="Schijlen E."/>
            <person name="Repin R."/>
            <person name="Schilthuizen M."/>
            <person name="Schranz E."/>
            <person name="Heidstra R."/>
            <person name="Miyata K."/>
            <person name="Fedorova E."/>
            <person name="Kohlen W."/>
            <person name="Bisseling T."/>
            <person name="Smit S."/>
            <person name="Geurts R."/>
        </authorList>
    </citation>
    <scope>NUCLEOTIDE SEQUENCE [LARGE SCALE GENOMIC DNA]</scope>
    <source>
        <strain evidence="2">cv. RG33-2</strain>
    </source>
</reference>
<proteinExistence type="predicted"/>
<evidence type="ECO:0000313" key="2">
    <source>
        <dbReference type="Proteomes" id="UP000237000"/>
    </source>
</evidence>
<protein>
    <submittedName>
        <fullName evidence="1">Uncharacterized protein</fullName>
    </submittedName>
</protein>
<dbReference type="InParanoid" id="A0A2P5F0X3"/>
<dbReference type="AlphaFoldDB" id="A0A2P5F0X3"/>
<dbReference type="EMBL" id="JXTC01000074">
    <property type="protein sequence ID" value="PON91419.1"/>
    <property type="molecule type" value="Genomic_DNA"/>
</dbReference>
<dbReference type="SUPFAM" id="SSF54001">
    <property type="entry name" value="Cysteine proteinases"/>
    <property type="match status" value="1"/>
</dbReference>
<keyword evidence="2" id="KW-1185">Reference proteome</keyword>
<sequence>MKNGICFEDEYPYVGIRKHLDSQLPMGKMRKIFPLSGCTMLIDHDDIKKWIQRTPVLTRSFLDASFTDTNGSWDVYCPLSLHVGSKPITSHVMLGIGSGRIEVEGGAEFLNGQEYGIDGFGRMVLDYERNPMDTFALHHSASSELYQSLHMERIGQQLAVKVKD</sequence>
<organism evidence="1 2">
    <name type="scientific">Trema orientale</name>
    <name type="common">Charcoal tree</name>
    <name type="synonym">Celtis orientalis</name>
    <dbReference type="NCBI Taxonomy" id="63057"/>
    <lineage>
        <taxon>Eukaryota</taxon>
        <taxon>Viridiplantae</taxon>
        <taxon>Streptophyta</taxon>
        <taxon>Embryophyta</taxon>
        <taxon>Tracheophyta</taxon>
        <taxon>Spermatophyta</taxon>
        <taxon>Magnoliopsida</taxon>
        <taxon>eudicotyledons</taxon>
        <taxon>Gunneridae</taxon>
        <taxon>Pentapetalae</taxon>
        <taxon>rosids</taxon>
        <taxon>fabids</taxon>
        <taxon>Rosales</taxon>
        <taxon>Cannabaceae</taxon>
        <taxon>Trema</taxon>
    </lineage>
</organism>